<comment type="caution">
    <text evidence="3">The sequence shown here is derived from an EMBL/GenBank/DDBJ whole genome shotgun (WGS) entry which is preliminary data.</text>
</comment>
<keyword evidence="1" id="KW-0238">DNA-binding</keyword>
<dbReference type="InterPro" id="IPR010982">
    <property type="entry name" value="Lambda_DNA-bd_dom_sf"/>
</dbReference>
<dbReference type="Gene3D" id="1.10.260.40">
    <property type="entry name" value="lambda repressor-like DNA-binding domains"/>
    <property type="match status" value="1"/>
</dbReference>
<dbReference type="PROSITE" id="PS50943">
    <property type="entry name" value="HTH_CROC1"/>
    <property type="match status" value="1"/>
</dbReference>
<dbReference type="InterPro" id="IPR011051">
    <property type="entry name" value="RmlC_Cupin_sf"/>
</dbReference>
<evidence type="ECO:0000256" key="1">
    <source>
        <dbReference type="ARBA" id="ARBA00023125"/>
    </source>
</evidence>
<evidence type="ECO:0000259" key="2">
    <source>
        <dbReference type="PROSITE" id="PS50943"/>
    </source>
</evidence>
<dbReference type="SUPFAM" id="SSF47413">
    <property type="entry name" value="lambda repressor-like DNA-binding domains"/>
    <property type="match status" value="1"/>
</dbReference>
<dbReference type="EMBL" id="DVOE01000075">
    <property type="protein sequence ID" value="HIU99180.1"/>
    <property type="molecule type" value="Genomic_DNA"/>
</dbReference>
<dbReference type="CDD" id="cd00093">
    <property type="entry name" value="HTH_XRE"/>
    <property type="match status" value="1"/>
</dbReference>
<protein>
    <submittedName>
        <fullName evidence="3">Helix-turn-helix transcriptional regulator</fullName>
    </submittedName>
</protein>
<dbReference type="Pfam" id="PF07883">
    <property type="entry name" value="Cupin_2"/>
    <property type="match status" value="1"/>
</dbReference>
<dbReference type="GO" id="GO:0003677">
    <property type="term" value="F:DNA binding"/>
    <property type="evidence" value="ECO:0007669"/>
    <property type="project" value="UniProtKB-KW"/>
</dbReference>
<dbReference type="Pfam" id="PF01381">
    <property type="entry name" value="HTH_3"/>
    <property type="match status" value="1"/>
</dbReference>
<reference evidence="3" key="2">
    <citation type="journal article" date="2021" name="PeerJ">
        <title>Extensive microbial diversity within the chicken gut microbiome revealed by metagenomics and culture.</title>
        <authorList>
            <person name="Gilroy R."/>
            <person name="Ravi A."/>
            <person name="Getino M."/>
            <person name="Pursley I."/>
            <person name="Horton D.L."/>
            <person name="Alikhan N.F."/>
            <person name="Baker D."/>
            <person name="Gharbi K."/>
            <person name="Hall N."/>
            <person name="Watson M."/>
            <person name="Adriaenssens E.M."/>
            <person name="Foster-Nyarko E."/>
            <person name="Jarju S."/>
            <person name="Secka A."/>
            <person name="Antonio M."/>
            <person name="Oren A."/>
            <person name="Chaudhuri R.R."/>
            <person name="La Ragione R."/>
            <person name="Hildebrand F."/>
            <person name="Pallen M.J."/>
        </authorList>
    </citation>
    <scope>NUCLEOTIDE SEQUENCE</scope>
    <source>
        <strain evidence="3">10406</strain>
    </source>
</reference>
<dbReference type="SUPFAM" id="SSF51182">
    <property type="entry name" value="RmlC-like cupins"/>
    <property type="match status" value="1"/>
</dbReference>
<evidence type="ECO:0000313" key="3">
    <source>
        <dbReference type="EMBL" id="HIU99180.1"/>
    </source>
</evidence>
<proteinExistence type="predicted"/>
<organism evidence="3 4">
    <name type="scientific">Candidatus Limadaptatus stercoripullorum</name>
    <dbReference type="NCBI Taxonomy" id="2840846"/>
    <lineage>
        <taxon>Bacteria</taxon>
        <taxon>Bacillati</taxon>
        <taxon>Bacillota</taxon>
        <taxon>Clostridia</taxon>
        <taxon>Eubacteriales</taxon>
        <taxon>Candidatus Limadaptatus</taxon>
    </lineage>
</organism>
<gene>
    <name evidence="3" type="ORF">IAC73_05000</name>
</gene>
<feature type="domain" description="HTH cro/C1-type" evidence="2">
    <location>
        <begin position="7"/>
        <end position="61"/>
    </location>
</feature>
<dbReference type="Gene3D" id="2.60.120.10">
    <property type="entry name" value="Jelly Rolls"/>
    <property type="match status" value="1"/>
</dbReference>
<dbReference type="Proteomes" id="UP000886857">
    <property type="component" value="Unassembled WGS sequence"/>
</dbReference>
<dbReference type="CDD" id="cd02209">
    <property type="entry name" value="cupin_XRE_C"/>
    <property type="match status" value="1"/>
</dbReference>
<dbReference type="InterPro" id="IPR001387">
    <property type="entry name" value="Cro/C1-type_HTH"/>
</dbReference>
<dbReference type="InterPro" id="IPR014710">
    <property type="entry name" value="RmlC-like_jellyroll"/>
</dbReference>
<dbReference type="InterPro" id="IPR050807">
    <property type="entry name" value="TransReg_Diox_bact_type"/>
</dbReference>
<dbReference type="SMART" id="SM00530">
    <property type="entry name" value="HTH_XRE"/>
    <property type="match status" value="1"/>
</dbReference>
<dbReference type="AlphaFoldDB" id="A0A9D1NA94"/>
<dbReference type="GO" id="GO:0005829">
    <property type="term" value="C:cytosol"/>
    <property type="evidence" value="ECO:0007669"/>
    <property type="project" value="TreeGrafter"/>
</dbReference>
<reference evidence="3" key="1">
    <citation type="submission" date="2020-10" db="EMBL/GenBank/DDBJ databases">
        <authorList>
            <person name="Gilroy R."/>
        </authorList>
    </citation>
    <scope>NUCLEOTIDE SEQUENCE</scope>
    <source>
        <strain evidence="3">10406</strain>
    </source>
</reference>
<sequence length="177" mass="19884">MELGAKIKRLRLQCGLTQEELADRCELTKGYISQLENELTSPSIQTLLDVLSALGTTAAEFFSEDEEEQTVFTADDFFEKVTDTHTVTWLVPNSQKNEMEPIMLRLAPGAAMDKDMPHEGEEFGFVLAGEIVLHIGKKEHIARAGDAFYYESNKVHYLENRTAEQATVLWVASPPTF</sequence>
<dbReference type="PANTHER" id="PTHR46797">
    <property type="entry name" value="HTH-TYPE TRANSCRIPTIONAL REGULATOR"/>
    <property type="match status" value="1"/>
</dbReference>
<dbReference type="GO" id="GO:0003700">
    <property type="term" value="F:DNA-binding transcription factor activity"/>
    <property type="evidence" value="ECO:0007669"/>
    <property type="project" value="TreeGrafter"/>
</dbReference>
<dbReference type="InterPro" id="IPR013096">
    <property type="entry name" value="Cupin_2"/>
</dbReference>
<name>A0A9D1NA94_9FIRM</name>
<accession>A0A9D1NA94</accession>
<dbReference type="PANTHER" id="PTHR46797:SF2">
    <property type="entry name" value="TRANSCRIPTIONAL REGULATOR"/>
    <property type="match status" value="1"/>
</dbReference>
<evidence type="ECO:0000313" key="4">
    <source>
        <dbReference type="Proteomes" id="UP000886857"/>
    </source>
</evidence>